<evidence type="ECO:0000256" key="1">
    <source>
        <dbReference type="ARBA" id="ARBA00022723"/>
    </source>
</evidence>
<feature type="compositionally biased region" description="Polar residues" evidence="7">
    <location>
        <begin position="131"/>
        <end position="140"/>
    </location>
</feature>
<dbReference type="InterPro" id="IPR002073">
    <property type="entry name" value="PDEase_catalytic_dom"/>
</dbReference>
<keyword evidence="2 6" id="KW-0378">Hydrolase</keyword>
<feature type="compositionally biased region" description="Polar residues" evidence="7">
    <location>
        <begin position="543"/>
        <end position="562"/>
    </location>
</feature>
<feature type="binding site" evidence="5">
    <location>
        <position position="302"/>
    </location>
    <ligand>
        <name>Zn(2+)</name>
        <dbReference type="ChEBI" id="CHEBI:29105"/>
        <label>1</label>
    </ligand>
</feature>
<dbReference type="InterPro" id="IPR023174">
    <property type="entry name" value="PDEase_CS"/>
</dbReference>
<feature type="binding site" evidence="5">
    <location>
        <position position="303"/>
    </location>
    <ligand>
        <name>Zn(2+)</name>
        <dbReference type="ChEBI" id="CHEBI:29105"/>
        <label>1</label>
    </ligand>
</feature>
<feature type="binding site" evidence="4">
    <location>
        <begin position="260"/>
        <end position="264"/>
    </location>
    <ligand>
        <name>AMP</name>
        <dbReference type="ChEBI" id="CHEBI:456215"/>
    </ligand>
</feature>
<dbReference type="GO" id="GO:0004114">
    <property type="term" value="F:3',5'-cyclic-nucleotide phosphodiesterase activity"/>
    <property type="evidence" value="ECO:0007669"/>
    <property type="project" value="InterPro"/>
</dbReference>
<dbReference type="InterPro" id="IPR003607">
    <property type="entry name" value="HD/PDEase_dom"/>
</dbReference>
<evidence type="ECO:0000259" key="8">
    <source>
        <dbReference type="PROSITE" id="PS51845"/>
    </source>
</evidence>
<feature type="binding site" evidence="4">
    <location>
        <position position="303"/>
    </location>
    <ligand>
        <name>AMP</name>
        <dbReference type="ChEBI" id="CHEBI:456215"/>
    </ligand>
</feature>
<accession>A0A7S3YUK2</accession>
<feature type="compositionally biased region" description="Polar residues" evidence="7">
    <location>
        <begin position="148"/>
        <end position="162"/>
    </location>
</feature>
<dbReference type="PRINTS" id="PR00387">
    <property type="entry name" value="PDIESTERASE1"/>
</dbReference>
<evidence type="ECO:0000256" key="4">
    <source>
        <dbReference type="PIRSR" id="PIRSR623088-2"/>
    </source>
</evidence>
<proteinExistence type="inferred from homology"/>
<dbReference type="InterPro" id="IPR036971">
    <property type="entry name" value="PDEase_catalytic_dom_sf"/>
</dbReference>
<dbReference type="PROSITE" id="PS00126">
    <property type="entry name" value="PDEASE_I_1"/>
    <property type="match status" value="1"/>
</dbReference>
<feature type="binding site" evidence="5">
    <location>
        <position position="303"/>
    </location>
    <ligand>
        <name>Zn(2+)</name>
        <dbReference type="ChEBI" id="CHEBI:29105"/>
        <label>2</label>
    </ligand>
</feature>
<evidence type="ECO:0000256" key="5">
    <source>
        <dbReference type="PIRSR" id="PIRSR623088-3"/>
    </source>
</evidence>
<dbReference type="InterPro" id="IPR023088">
    <property type="entry name" value="PDEase"/>
</dbReference>
<dbReference type="GO" id="GO:0046872">
    <property type="term" value="F:metal ion binding"/>
    <property type="evidence" value="ECO:0007669"/>
    <property type="project" value="UniProtKB-KW"/>
</dbReference>
<feature type="region of interest" description="Disordered" evidence="7">
    <location>
        <begin position="516"/>
        <end position="562"/>
    </location>
</feature>
<keyword evidence="1 5" id="KW-0479">Metal-binding</keyword>
<dbReference type="Gene3D" id="1.10.1300.10">
    <property type="entry name" value="3'5'-cyclic nucleotide phosphodiesterase, catalytic domain"/>
    <property type="match status" value="1"/>
</dbReference>
<evidence type="ECO:0000256" key="3">
    <source>
        <dbReference type="PIRSR" id="PIRSR623088-1"/>
    </source>
</evidence>
<dbReference type="AlphaFoldDB" id="A0A7S3YUK2"/>
<dbReference type="EMBL" id="HBIV01019315">
    <property type="protein sequence ID" value="CAE0662370.1"/>
    <property type="molecule type" value="Transcribed_RNA"/>
</dbReference>
<evidence type="ECO:0000313" key="9">
    <source>
        <dbReference type="EMBL" id="CAE0662370.1"/>
    </source>
</evidence>
<dbReference type="EC" id="3.1.4.-" evidence="6"/>
<dbReference type="Pfam" id="PF00233">
    <property type="entry name" value="PDEase_I"/>
    <property type="match status" value="1"/>
</dbReference>
<dbReference type="SUPFAM" id="SSF109604">
    <property type="entry name" value="HD-domain/PDEase-like"/>
    <property type="match status" value="1"/>
</dbReference>
<evidence type="ECO:0000256" key="2">
    <source>
        <dbReference type="ARBA" id="ARBA00022801"/>
    </source>
</evidence>
<feature type="binding site" evidence="4">
    <location>
        <position position="424"/>
    </location>
    <ligand>
        <name>AMP</name>
        <dbReference type="ChEBI" id="CHEBI:456215"/>
    </ligand>
</feature>
<feature type="region of interest" description="Disordered" evidence="7">
    <location>
        <begin position="131"/>
        <end position="168"/>
    </location>
</feature>
<evidence type="ECO:0000256" key="6">
    <source>
        <dbReference type="RuleBase" id="RU363067"/>
    </source>
</evidence>
<feature type="compositionally biased region" description="Basic and acidic residues" evidence="7">
    <location>
        <begin position="516"/>
        <end position="526"/>
    </location>
</feature>
<dbReference type="PANTHER" id="PTHR11347">
    <property type="entry name" value="CYCLIC NUCLEOTIDE PHOSPHODIESTERASE"/>
    <property type="match status" value="1"/>
</dbReference>
<feature type="active site" description="Proton donor" evidence="3">
    <location>
        <position position="260"/>
    </location>
</feature>
<name>A0A7S3YUK2_9EUKA</name>
<gene>
    <name evidence="9" type="ORF">LGLO00237_LOCUS13969</name>
</gene>
<feature type="domain" description="PDEase" evidence="8">
    <location>
        <begin position="184"/>
        <end position="519"/>
    </location>
</feature>
<sequence>MRSRCRLSSSGVFSRSPIRSKNIKDLFAKPDFQARGLSRLTDAQSIMLELSKKLKGEEKKQLDRAISLIVSAQTDLLGDALLDDEHTEPEIDKKMKMSEYDISAMEHAMAYAAMPSGLSKYWYGQYDNSRAASPPSQTTIARERGRSMSHTTQDLKTASGTRPTKRRGSHIERILAQTSVNMRITETPTPNVERILSKVDMWDEFDIWALNEEVGGKCLSLLAYHLMDRYDIFSKLQISRHHLVNYLNEIETGYNDVPYHNHIHAADVLHATHFFLSTPMLKKLCSQFPLMRLSAYLAAGVHDFKHPGTNNDFAKKTKSDVSLLYNDVSVLENMHVSEAFRVLNKKNCDFLNSLGELDYKTLRKLVVSMVLHTDMAKHHGSIRQLKKTLAFKAQTQSGWLERKDSEGWLSEVSMLLDLCVHCADLSGPCRPWPLMHKWTSRVLEEFWTQGDMEKDHGLSVGPGNDRAKAKDMPLGQCFFIEAFVKPLWIEWGKVVPETKVCFANLKSNLEFWRQEAEKRKKEKAEAAKSQPASAAPAAAEAKSTSPPIGQVNRLLSHTSTAQ</sequence>
<dbReference type="PROSITE" id="PS51845">
    <property type="entry name" value="PDEASE_I_2"/>
    <property type="match status" value="1"/>
</dbReference>
<dbReference type="GO" id="GO:0007165">
    <property type="term" value="P:signal transduction"/>
    <property type="evidence" value="ECO:0007669"/>
    <property type="project" value="InterPro"/>
</dbReference>
<feature type="binding site" evidence="4">
    <location>
        <position position="476"/>
    </location>
    <ligand>
        <name>AMP</name>
        <dbReference type="ChEBI" id="CHEBI:456215"/>
    </ligand>
</feature>
<feature type="binding site" evidence="5">
    <location>
        <position position="424"/>
    </location>
    <ligand>
        <name>Zn(2+)</name>
        <dbReference type="ChEBI" id="CHEBI:29105"/>
        <label>1</label>
    </ligand>
</feature>
<protein>
    <recommendedName>
        <fullName evidence="6">Phosphodiesterase</fullName>
        <ecNumber evidence="6">3.1.4.-</ecNumber>
    </recommendedName>
</protein>
<comment type="similarity">
    <text evidence="6">Belongs to the cyclic nucleotide phosphodiesterase family.</text>
</comment>
<comment type="cofactor">
    <cofactor evidence="6">
        <name>a divalent metal cation</name>
        <dbReference type="ChEBI" id="CHEBI:60240"/>
    </cofactor>
    <text evidence="6">Binds 2 divalent metal cations per subunit. Site 1 may preferentially bind zinc ions, while site 2 has a preference for magnesium and/or manganese ions.</text>
</comment>
<reference evidence="9" key="1">
    <citation type="submission" date="2021-01" db="EMBL/GenBank/DDBJ databases">
        <authorList>
            <person name="Corre E."/>
            <person name="Pelletier E."/>
            <person name="Niang G."/>
            <person name="Scheremetjew M."/>
            <person name="Finn R."/>
            <person name="Kale V."/>
            <person name="Holt S."/>
            <person name="Cochrane G."/>
            <person name="Meng A."/>
            <person name="Brown T."/>
            <person name="Cohen L."/>
        </authorList>
    </citation>
    <scope>NUCLEOTIDE SEQUENCE</scope>
    <source>
        <strain evidence="9">CCCM811</strain>
    </source>
</reference>
<evidence type="ECO:0000256" key="7">
    <source>
        <dbReference type="SAM" id="MobiDB-lite"/>
    </source>
</evidence>
<organism evidence="9">
    <name type="scientific">Lotharella globosa</name>
    <dbReference type="NCBI Taxonomy" id="91324"/>
    <lineage>
        <taxon>Eukaryota</taxon>
        <taxon>Sar</taxon>
        <taxon>Rhizaria</taxon>
        <taxon>Cercozoa</taxon>
        <taxon>Chlorarachniophyceae</taxon>
        <taxon>Lotharella</taxon>
    </lineage>
</organism>
<dbReference type="CDD" id="cd00077">
    <property type="entry name" value="HDc"/>
    <property type="match status" value="1"/>
</dbReference>
<feature type="compositionally biased region" description="Low complexity" evidence="7">
    <location>
        <begin position="527"/>
        <end position="542"/>
    </location>
</feature>
<feature type="binding site" evidence="5">
    <location>
        <position position="264"/>
    </location>
    <ligand>
        <name>Zn(2+)</name>
        <dbReference type="ChEBI" id="CHEBI:29105"/>
        <label>1</label>
    </ligand>
</feature>